<dbReference type="VEuPathDB" id="FungiDB:PC110_g19067"/>
<dbReference type="Proteomes" id="UP000688947">
    <property type="component" value="Unassembled WGS sequence"/>
</dbReference>
<proteinExistence type="predicted"/>
<accession>A0A8T1UDM9</accession>
<gene>
    <name evidence="1" type="ORF">JG687_00008506</name>
</gene>
<reference evidence="1" key="1">
    <citation type="submission" date="2021-01" db="EMBL/GenBank/DDBJ databases">
        <title>Phytophthora aleatoria, a newly-described species from Pinus radiata is distinct from Phytophthora cactorum isolates based on comparative genomics.</title>
        <authorList>
            <person name="Mcdougal R."/>
            <person name="Panda P."/>
            <person name="Williams N."/>
            <person name="Studholme D.J."/>
        </authorList>
    </citation>
    <scope>NUCLEOTIDE SEQUENCE</scope>
    <source>
        <strain evidence="1">NZFS 3830</strain>
    </source>
</reference>
<evidence type="ECO:0000313" key="1">
    <source>
        <dbReference type="EMBL" id="KAG6959911.1"/>
    </source>
</evidence>
<dbReference type="AlphaFoldDB" id="A0A8T1UDM9"/>
<dbReference type="OrthoDB" id="119991at2759"/>
<organism evidence="1 2">
    <name type="scientific">Phytophthora cactorum</name>
    <dbReference type="NCBI Taxonomy" id="29920"/>
    <lineage>
        <taxon>Eukaryota</taxon>
        <taxon>Sar</taxon>
        <taxon>Stramenopiles</taxon>
        <taxon>Oomycota</taxon>
        <taxon>Peronosporomycetes</taxon>
        <taxon>Peronosporales</taxon>
        <taxon>Peronosporaceae</taxon>
        <taxon>Phytophthora</taxon>
    </lineage>
</organism>
<comment type="caution">
    <text evidence="1">The sequence shown here is derived from an EMBL/GenBank/DDBJ whole genome shotgun (WGS) entry which is preliminary data.</text>
</comment>
<protein>
    <submittedName>
        <fullName evidence="1">Uncharacterized protein</fullName>
    </submittedName>
</protein>
<dbReference type="EMBL" id="JAENGZ010000411">
    <property type="protein sequence ID" value="KAG6959911.1"/>
    <property type="molecule type" value="Genomic_DNA"/>
</dbReference>
<sequence length="428" mass="48524">MKDYNWSSLRDQVRQIRENTVTARSRATYQSSYCRFLAWVLKNKAHFITPQFAGGVGDVAVYSPQQLRALVKDVVNQDPRIAPLVFDTLAAEDFATWLVTLKRRDGAELSYSALNNHRAGLFNLFRDFSKTMSKTLELELTTYFKSLKHKLALGLYWASTTFDASDLLFPGSNQYERFRKCWQRLLSDEDVAAELKRQGLTPSELGTHSMRKGSATYCSSVSTTCPSSTAVHLRAGWSLGGVQNTYLRYEATGNMHVGRTVAGLPMESYKFSTLPPHFGESDEIVKRGVRLMFPGLPQRLEFIAEYCLASLTFHHSCLTSSLSSKHPVFLTPLFQDAAMLSSLAEQIRPEDGSSDTRFRLLEGRDMPNRKLQKRLSDLRYVMSHIEKDAASKDALITLKKLHMSFSTVLIALQWIRQLHIRENNVVVN</sequence>
<name>A0A8T1UDM9_9STRA</name>
<evidence type="ECO:0000313" key="2">
    <source>
        <dbReference type="Proteomes" id="UP000688947"/>
    </source>
</evidence>
<dbReference type="VEuPathDB" id="FungiDB:PC110_g16324"/>